<protein>
    <submittedName>
        <fullName evidence="1">Uncharacterized protein</fullName>
    </submittedName>
</protein>
<dbReference type="Proteomes" id="UP000824123">
    <property type="component" value="Unassembled WGS sequence"/>
</dbReference>
<proteinExistence type="predicted"/>
<accession>A0A9D1S3L3</accession>
<reference evidence="1" key="1">
    <citation type="submission" date="2020-10" db="EMBL/GenBank/DDBJ databases">
        <authorList>
            <person name="Gilroy R."/>
        </authorList>
    </citation>
    <scope>NUCLEOTIDE SEQUENCE</scope>
    <source>
        <strain evidence="1">ChiSxjej2B14-8506</strain>
    </source>
</reference>
<sequence>MAKRNIQMIPQRGRNVSAPVQHVTLNGTRYALVFNNKAMRIAEDVYSEQYGKDMGFFDIVTELQNKRYRAIMAIVFSALRAGGLEMSWEDFDKAFTLASLDAVRQAVQAGILAALPTGGEADAQKNEQPH</sequence>
<dbReference type="EMBL" id="DVNK01000006">
    <property type="protein sequence ID" value="HIU45800.1"/>
    <property type="molecule type" value="Genomic_DNA"/>
</dbReference>
<evidence type="ECO:0000313" key="1">
    <source>
        <dbReference type="EMBL" id="HIU45800.1"/>
    </source>
</evidence>
<dbReference type="AlphaFoldDB" id="A0A9D1S3L3"/>
<reference evidence="1" key="2">
    <citation type="journal article" date="2021" name="PeerJ">
        <title>Extensive microbial diversity within the chicken gut microbiome revealed by metagenomics and culture.</title>
        <authorList>
            <person name="Gilroy R."/>
            <person name="Ravi A."/>
            <person name="Getino M."/>
            <person name="Pursley I."/>
            <person name="Horton D.L."/>
            <person name="Alikhan N.F."/>
            <person name="Baker D."/>
            <person name="Gharbi K."/>
            <person name="Hall N."/>
            <person name="Watson M."/>
            <person name="Adriaenssens E.M."/>
            <person name="Foster-Nyarko E."/>
            <person name="Jarju S."/>
            <person name="Secka A."/>
            <person name="Antonio M."/>
            <person name="Oren A."/>
            <person name="Chaudhuri R.R."/>
            <person name="La Ragione R."/>
            <person name="Hildebrand F."/>
            <person name="Pallen M.J."/>
        </authorList>
    </citation>
    <scope>NUCLEOTIDE SEQUENCE</scope>
    <source>
        <strain evidence="1">ChiSxjej2B14-8506</strain>
    </source>
</reference>
<name>A0A9D1S3L3_9FIRM</name>
<gene>
    <name evidence="1" type="ORF">IAC59_00900</name>
</gene>
<organism evidence="1 2">
    <name type="scientific">Candidatus Fimadaptatus faecigallinarum</name>
    <dbReference type="NCBI Taxonomy" id="2840814"/>
    <lineage>
        <taxon>Bacteria</taxon>
        <taxon>Bacillati</taxon>
        <taxon>Bacillota</taxon>
        <taxon>Clostridia</taxon>
        <taxon>Eubacteriales</taxon>
        <taxon>Candidatus Fimadaptatus</taxon>
    </lineage>
</organism>
<evidence type="ECO:0000313" key="2">
    <source>
        <dbReference type="Proteomes" id="UP000824123"/>
    </source>
</evidence>
<comment type="caution">
    <text evidence="1">The sequence shown here is derived from an EMBL/GenBank/DDBJ whole genome shotgun (WGS) entry which is preliminary data.</text>
</comment>